<name>A0A560HXR1_9PROT</name>
<comment type="caution">
    <text evidence="1">The sequence shown here is derived from an EMBL/GenBank/DDBJ whole genome shotgun (WGS) entry which is preliminary data.</text>
</comment>
<protein>
    <recommendedName>
        <fullName evidence="3">Lipoprotein</fullName>
    </recommendedName>
</protein>
<dbReference type="AlphaFoldDB" id="A0A560HXR1"/>
<evidence type="ECO:0000313" key="1">
    <source>
        <dbReference type="EMBL" id="TWB51438.1"/>
    </source>
</evidence>
<dbReference type="Proteomes" id="UP000318050">
    <property type="component" value="Unassembled WGS sequence"/>
</dbReference>
<evidence type="ECO:0008006" key="3">
    <source>
        <dbReference type="Google" id="ProtNLM"/>
    </source>
</evidence>
<dbReference type="EMBL" id="VITT01000020">
    <property type="protein sequence ID" value="TWB51438.1"/>
    <property type="molecule type" value="Genomic_DNA"/>
</dbReference>
<dbReference type="PROSITE" id="PS51257">
    <property type="entry name" value="PROKAR_LIPOPROTEIN"/>
    <property type="match status" value="1"/>
</dbReference>
<organism evidence="1 2">
    <name type="scientific">Nitrospirillum amazonense</name>
    <dbReference type="NCBI Taxonomy" id="28077"/>
    <lineage>
        <taxon>Bacteria</taxon>
        <taxon>Pseudomonadati</taxon>
        <taxon>Pseudomonadota</taxon>
        <taxon>Alphaproteobacteria</taxon>
        <taxon>Rhodospirillales</taxon>
        <taxon>Azospirillaceae</taxon>
        <taxon>Nitrospirillum</taxon>
    </lineage>
</organism>
<sequence length="118" mass="10783">MSKVKITGLTGLGLIAAIAITGCAGGNSNAGVALGQASQAGALASGSAVHVVAASGQAALGMSSVPLAAGGAVLGGVGNASTAIAKASMTAASAPSGKALPVTDQTITVVSPNTALEK</sequence>
<evidence type="ECO:0000313" key="2">
    <source>
        <dbReference type="Proteomes" id="UP000318050"/>
    </source>
</evidence>
<proteinExistence type="predicted"/>
<accession>A0A560HXR1</accession>
<gene>
    <name evidence="1" type="ORF">FBZ92_12031</name>
</gene>
<reference evidence="1 2" key="1">
    <citation type="submission" date="2019-06" db="EMBL/GenBank/DDBJ databases">
        <title>Genomic Encyclopedia of Type Strains, Phase IV (KMG-V): Genome sequencing to study the core and pangenomes of soil and plant-associated prokaryotes.</title>
        <authorList>
            <person name="Whitman W."/>
        </authorList>
    </citation>
    <scope>NUCLEOTIDE SEQUENCE [LARGE SCALE GENOMIC DNA]</scope>
    <source>
        <strain evidence="1 2">BR 11140</strain>
    </source>
</reference>